<dbReference type="AlphaFoldDB" id="A0A1F7JK98"/>
<evidence type="ECO:0000256" key="2">
    <source>
        <dbReference type="ARBA" id="ARBA00022727"/>
    </source>
</evidence>
<feature type="region of interest" description="NMP" evidence="5">
    <location>
        <begin position="30"/>
        <end position="59"/>
    </location>
</feature>
<dbReference type="GO" id="GO:0005737">
    <property type="term" value="C:cytoplasm"/>
    <property type="evidence" value="ECO:0007669"/>
    <property type="project" value="UniProtKB-SubCell"/>
</dbReference>
<dbReference type="STRING" id="1802074.A3J15_00505"/>
<dbReference type="InterPro" id="IPR027417">
    <property type="entry name" value="P-loop_NTPase"/>
</dbReference>
<dbReference type="GO" id="GO:0004017">
    <property type="term" value="F:AMP kinase activity"/>
    <property type="evidence" value="ECO:0007669"/>
    <property type="project" value="UniProtKB-UniRule"/>
</dbReference>
<feature type="binding site" evidence="5">
    <location>
        <begin position="85"/>
        <end position="88"/>
    </location>
    <ligand>
        <name>AMP</name>
        <dbReference type="ChEBI" id="CHEBI:456215"/>
    </ligand>
</feature>
<comment type="domain">
    <text evidence="5">Consists of three domains, a large central CORE domain and two small peripheral domains, NMPbind and LID, which undergo movements during catalysis. The LID domain closes over the site of phosphoryl transfer upon ATP binding. Assembling and dissambling the active center during each catalytic cycle provides an effective means to prevent ATP hydrolysis.</text>
</comment>
<comment type="caution">
    <text evidence="5">Lacks conserved residue(s) required for the propagation of feature annotation.</text>
</comment>
<dbReference type="EMBL" id="MGAY01000048">
    <property type="protein sequence ID" value="OGK56045.1"/>
    <property type="molecule type" value="Genomic_DNA"/>
</dbReference>
<evidence type="ECO:0000313" key="9">
    <source>
        <dbReference type="Proteomes" id="UP000176376"/>
    </source>
</evidence>
<dbReference type="HAMAP" id="MF_00235">
    <property type="entry name" value="Adenylate_kinase_Adk"/>
    <property type="match status" value="1"/>
</dbReference>
<feature type="binding site" evidence="5">
    <location>
        <position position="92"/>
    </location>
    <ligand>
        <name>AMP</name>
        <dbReference type="ChEBI" id="CHEBI:456215"/>
    </ligand>
</feature>
<comment type="pathway">
    <text evidence="5">Purine metabolism; AMP biosynthesis via salvage pathway; AMP from ADP: step 1/1.</text>
</comment>
<keyword evidence="3 5" id="KW-0547">Nucleotide-binding</keyword>
<comment type="function">
    <text evidence="5">Catalyzes the reversible transfer of the terminal phosphate group between ATP and AMP. Plays an important role in cellular energy homeostasis and in adenine nucleotide metabolism.</text>
</comment>
<dbReference type="Proteomes" id="UP000176376">
    <property type="component" value="Unassembled WGS sequence"/>
</dbReference>
<dbReference type="EC" id="2.7.4.3" evidence="5 7"/>
<dbReference type="SUPFAM" id="SSF52540">
    <property type="entry name" value="P-loop containing nucleoside triphosphate hydrolases"/>
    <property type="match status" value="1"/>
</dbReference>
<accession>A0A1F7JK98</accession>
<comment type="caution">
    <text evidence="8">The sequence shown here is derived from an EMBL/GenBank/DDBJ whole genome shotgun (WGS) entry which is preliminary data.</text>
</comment>
<evidence type="ECO:0000256" key="3">
    <source>
        <dbReference type="ARBA" id="ARBA00022741"/>
    </source>
</evidence>
<evidence type="ECO:0000256" key="5">
    <source>
        <dbReference type="HAMAP-Rule" id="MF_00235"/>
    </source>
</evidence>
<comment type="catalytic activity">
    <reaction evidence="5 7">
        <text>AMP + ATP = 2 ADP</text>
        <dbReference type="Rhea" id="RHEA:12973"/>
        <dbReference type="ChEBI" id="CHEBI:30616"/>
        <dbReference type="ChEBI" id="CHEBI:456215"/>
        <dbReference type="ChEBI" id="CHEBI:456216"/>
        <dbReference type="EC" id="2.7.4.3"/>
    </reaction>
</comment>
<dbReference type="PROSITE" id="PS00113">
    <property type="entry name" value="ADENYLATE_KINASE"/>
    <property type="match status" value="1"/>
</dbReference>
<feature type="binding site" evidence="5">
    <location>
        <position position="125"/>
    </location>
    <ligand>
        <name>AMP</name>
        <dbReference type="ChEBI" id="CHEBI:456215"/>
    </ligand>
</feature>
<name>A0A1F7JK98_9BACT</name>
<dbReference type="Gene3D" id="3.40.50.300">
    <property type="entry name" value="P-loop containing nucleotide triphosphate hydrolases"/>
    <property type="match status" value="1"/>
</dbReference>
<dbReference type="InterPro" id="IPR000850">
    <property type="entry name" value="Adenylat/UMP-CMP_kin"/>
</dbReference>
<evidence type="ECO:0000313" key="8">
    <source>
        <dbReference type="EMBL" id="OGK56045.1"/>
    </source>
</evidence>
<sequence length="183" mass="20912">MKIILIGMPGSGKSTQGNLLSAKLNIPFLSTGDIFRAMAQEDSDQGRYITEVINSGDLMPDEKTISIVSQYLKQPDYRDGYILDGFPRTVTQAENFPDKIDWVLYLTIDDDVALARLTKRQDKLRRDDTQETIKKRLDVFHKQTQPVLDFYKKMSLLKVIDGNPSVEEIHRNILGLLKFNYGI</sequence>
<keyword evidence="1 5" id="KW-0808">Transferase</keyword>
<comment type="similarity">
    <text evidence="5 6">Belongs to the adenylate kinase family.</text>
</comment>
<feature type="binding site" evidence="5">
    <location>
        <position position="136"/>
    </location>
    <ligand>
        <name>AMP</name>
        <dbReference type="ChEBI" id="CHEBI:456215"/>
    </ligand>
</feature>
<proteinExistence type="inferred from homology"/>
<protein>
    <recommendedName>
        <fullName evidence="5 7">Adenylate kinase</fullName>
        <shortName evidence="5">AK</shortName>
        <ecNumber evidence="5 7">2.7.4.3</ecNumber>
    </recommendedName>
    <alternativeName>
        <fullName evidence="5">ATP-AMP transphosphorylase</fullName>
    </alternativeName>
    <alternativeName>
        <fullName evidence="5">ATP:AMP phosphotransferase</fullName>
    </alternativeName>
    <alternativeName>
        <fullName evidence="5">Adenylate monophosphate kinase</fullName>
    </alternativeName>
</protein>
<dbReference type="PRINTS" id="PR00094">
    <property type="entry name" value="ADENYLTKNASE"/>
</dbReference>
<evidence type="ECO:0000256" key="6">
    <source>
        <dbReference type="RuleBase" id="RU003330"/>
    </source>
</evidence>
<keyword evidence="4 5" id="KW-0418">Kinase</keyword>
<dbReference type="PANTHER" id="PTHR23359">
    <property type="entry name" value="NUCLEOTIDE KINASE"/>
    <property type="match status" value="1"/>
</dbReference>
<keyword evidence="2 5" id="KW-0545">Nucleotide biosynthesis</keyword>
<keyword evidence="5 7" id="KW-0067">ATP-binding</keyword>
<feature type="binding site" evidence="5">
    <location>
        <begin position="10"/>
        <end position="15"/>
    </location>
    <ligand>
        <name>ATP</name>
        <dbReference type="ChEBI" id="CHEBI:30616"/>
    </ligand>
</feature>
<keyword evidence="5" id="KW-0963">Cytoplasm</keyword>
<comment type="subunit">
    <text evidence="5 7">Monomer.</text>
</comment>
<dbReference type="GO" id="GO:0005524">
    <property type="term" value="F:ATP binding"/>
    <property type="evidence" value="ECO:0007669"/>
    <property type="project" value="UniProtKB-UniRule"/>
</dbReference>
<dbReference type="InterPro" id="IPR033690">
    <property type="entry name" value="Adenylat_kinase_CS"/>
</dbReference>
<dbReference type="UniPathway" id="UPA00588">
    <property type="reaction ID" value="UER00649"/>
</dbReference>
<dbReference type="Pfam" id="PF00406">
    <property type="entry name" value="ADK"/>
    <property type="match status" value="1"/>
</dbReference>
<feature type="binding site" evidence="5">
    <location>
        <position position="164"/>
    </location>
    <ligand>
        <name>ATP</name>
        <dbReference type="ChEBI" id="CHEBI:30616"/>
    </ligand>
</feature>
<organism evidence="8 9">
    <name type="scientific">Candidatus Roizmanbacteria bacterium RIFCSPLOWO2_02_FULL_38_10</name>
    <dbReference type="NCBI Taxonomy" id="1802074"/>
    <lineage>
        <taxon>Bacteria</taxon>
        <taxon>Candidatus Roizmaniibacteriota</taxon>
    </lineage>
</organism>
<evidence type="ECO:0000256" key="7">
    <source>
        <dbReference type="RuleBase" id="RU003331"/>
    </source>
</evidence>
<comment type="subcellular location">
    <subcellularLocation>
        <location evidence="5 7">Cytoplasm</location>
    </subcellularLocation>
</comment>
<feature type="binding site" evidence="5">
    <location>
        <begin position="57"/>
        <end position="59"/>
    </location>
    <ligand>
        <name>AMP</name>
        <dbReference type="ChEBI" id="CHEBI:456215"/>
    </ligand>
</feature>
<feature type="binding site" evidence="5">
    <location>
        <position position="120"/>
    </location>
    <ligand>
        <name>ATP</name>
        <dbReference type="ChEBI" id="CHEBI:30616"/>
    </ligand>
</feature>
<feature type="binding site" evidence="5">
    <location>
        <position position="36"/>
    </location>
    <ligand>
        <name>AMP</name>
        <dbReference type="ChEBI" id="CHEBI:456215"/>
    </ligand>
</feature>
<dbReference type="GO" id="GO:0044209">
    <property type="term" value="P:AMP salvage"/>
    <property type="evidence" value="ECO:0007669"/>
    <property type="project" value="UniProtKB-UniRule"/>
</dbReference>
<reference evidence="8 9" key="1">
    <citation type="journal article" date="2016" name="Nat. Commun.">
        <title>Thousands of microbial genomes shed light on interconnected biogeochemical processes in an aquifer system.</title>
        <authorList>
            <person name="Anantharaman K."/>
            <person name="Brown C.T."/>
            <person name="Hug L.A."/>
            <person name="Sharon I."/>
            <person name="Castelle C.J."/>
            <person name="Probst A.J."/>
            <person name="Thomas B.C."/>
            <person name="Singh A."/>
            <person name="Wilkins M.J."/>
            <person name="Karaoz U."/>
            <person name="Brodie E.L."/>
            <person name="Williams K.H."/>
            <person name="Hubbard S.S."/>
            <person name="Banfield J.F."/>
        </authorList>
    </citation>
    <scope>NUCLEOTIDE SEQUENCE [LARGE SCALE GENOMIC DNA]</scope>
</reference>
<gene>
    <name evidence="5" type="primary">adk</name>
    <name evidence="8" type="ORF">A3J15_00505</name>
</gene>
<dbReference type="CDD" id="cd01428">
    <property type="entry name" value="ADK"/>
    <property type="match status" value="1"/>
</dbReference>
<feature type="binding site" evidence="5">
    <location>
        <position position="31"/>
    </location>
    <ligand>
        <name>AMP</name>
        <dbReference type="ChEBI" id="CHEBI:456215"/>
    </ligand>
</feature>
<evidence type="ECO:0000256" key="1">
    <source>
        <dbReference type="ARBA" id="ARBA00022679"/>
    </source>
</evidence>
<evidence type="ECO:0000256" key="4">
    <source>
        <dbReference type="ARBA" id="ARBA00022777"/>
    </source>
</evidence>